<keyword evidence="5 6" id="KW-0472">Membrane</keyword>
<evidence type="ECO:0000256" key="5">
    <source>
        <dbReference type="ARBA" id="ARBA00023136"/>
    </source>
</evidence>
<comment type="caution">
    <text evidence="7">The sequence shown here is derived from an EMBL/GenBank/DDBJ whole genome shotgun (WGS) entry which is preliminary data.</text>
</comment>
<keyword evidence="2" id="KW-1003">Cell membrane</keyword>
<dbReference type="PANTHER" id="PTHR30086">
    <property type="entry name" value="ARGININE EXPORTER PROTEIN ARGO"/>
    <property type="match status" value="1"/>
</dbReference>
<feature type="transmembrane region" description="Helical" evidence="6">
    <location>
        <begin position="91"/>
        <end position="115"/>
    </location>
</feature>
<evidence type="ECO:0000256" key="4">
    <source>
        <dbReference type="ARBA" id="ARBA00022989"/>
    </source>
</evidence>
<dbReference type="Pfam" id="PF01810">
    <property type="entry name" value="LysE"/>
    <property type="match status" value="1"/>
</dbReference>
<feature type="transmembrane region" description="Helical" evidence="6">
    <location>
        <begin position="28"/>
        <end position="48"/>
    </location>
</feature>
<accession>A0ABT0PG26</accession>
<evidence type="ECO:0000256" key="6">
    <source>
        <dbReference type="SAM" id="Phobius"/>
    </source>
</evidence>
<feature type="transmembrane region" description="Helical" evidence="6">
    <location>
        <begin position="209"/>
        <end position="229"/>
    </location>
</feature>
<protein>
    <submittedName>
        <fullName evidence="7">LysE/ArgO family amino acid transporter</fullName>
    </submittedName>
</protein>
<dbReference type="InterPro" id="IPR001123">
    <property type="entry name" value="LeuE-type"/>
</dbReference>
<reference evidence="7 8" key="1">
    <citation type="submission" date="2022-05" db="EMBL/GenBank/DDBJ databases">
        <authorList>
            <person name="Park J.-S."/>
        </authorList>
    </citation>
    <scope>NUCLEOTIDE SEQUENCE [LARGE SCALE GENOMIC DNA]</scope>
    <source>
        <strain evidence="7 8">2012CJ34-2</strain>
    </source>
</reference>
<dbReference type="EMBL" id="JAMFLX010000012">
    <property type="protein sequence ID" value="MCL6270324.1"/>
    <property type="molecule type" value="Genomic_DNA"/>
</dbReference>
<evidence type="ECO:0000256" key="2">
    <source>
        <dbReference type="ARBA" id="ARBA00022475"/>
    </source>
</evidence>
<evidence type="ECO:0000313" key="8">
    <source>
        <dbReference type="Proteomes" id="UP001203338"/>
    </source>
</evidence>
<organism evidence="7 8">
    <name type="scientific">Parendozoicomonas callyspongiae</name>
    <dbReference type="NCBI Taxonomy" id="2942213"/>
    <lineage>
        <taxon>Bacteria</taxon>
        <taxon>Pseudomonadati</taxon>
        <taxon>Pseudomonadota</taxon>
        <taxon>Gammaproteobacteria</taxon>
        <taxon>Oceanospirillales</taxon>
        <taxon>Endozoicomonadaceae</taxon>
        <taxon>Parendozoicomonas</taxon>
    </lineage>
</organism>
<gene>
    <name evidence="7" type="ORF">M3P05_10370</name>
</gene>
<keyword evidence="4 6" id="KW-1133">Transmembrane helix</keyword>
<sequence>MPTEPYVLSLIFYTNKQKTDKHMLYMPFVQGFTLGASLIIAIGAQNVWVLKRGIARNFHFFVATICVLCDIALIFAGVFGAGSLIASNETALSFIAIGGAAFLFWYGLTSLRSALRPAGSLAIAKGEVDKKYSQKGALLTTLAFTLLNPHVYLDTVVILGGIGAQFEGAERWLFASGTALASVIWFYGLAAGAAKLAPALSRPRVRQGIDLFVCVLMWSIAATLVIKWFN</sequence>
<evidence type="ECO:0000256" key="3">
    <source>
        <dbReference type="ARBA" id="ARBA00022692"/>
    </source>
</evidence>
<evidence type="ECO:0000256" key="1">
    <source>
        <dbReference type="ARBA" id="ARBA00004651"/>
    </source>
</evidence>
<name>A0ABT0PG26_9GAMM</name>
<dbReference type="PANTHER" id="PTHR30086:SF20">
    <property type="entry name" value="ARGININE EXPORTER PROTEIN ARGO-RELATED"/>
    <property type="match status" value="1"/>
</dbReference>
<keyword evidence="8" id="KW-1185">Reference proteome</keyword>
<evidence type="ECO:0000313" key="7">
    <source>
        <dbReference type="EMBL" id="MCL6270324.1"/>
    </source>
</evidence>
<feature type="transmembrane region" description="Helical" evidence="6">
    <location>
        <begin position="60"/>
        <end position="85"/>
    </location>
</feature>
<proteinExistence type="predicted"/>
<keyword evidence="3 6" id="KW-0812">Transmembrane</keyword>
<comment type="subcellular location">
    <subcellularLocation>
        <location evidence="1">Cell membrane</location>
        <topology evidence="1">Multi-pass membrane protein</topology>
    </subcellularLocation>
</comment>
<feature type="transmembrane region" description="Helical" evidence="6">
    <location>
        <begin position="173"/>
        <end position="197"/>
    </location>
</feature>
<dbReference type="RefSeq" id="WP_249699515.1">
    <property type="nucleotide sequence ID" value="NZ_JAMFLX010000012.1"/>
</dbReference>
<dbReference type="Proteomes" id="UP001203338">
    <property type="component" value="Unassembled WGS sequence"/>
</dbReference>